<dbReference type="Pfam" id="PF04255">
    <property type="entry name" value="DUF433"/>
    <property type="match status" value="1"/>
</dbReference>
<dbReference type="InterPro" id="IPR009057">
    <property type="entry name" value="Homeodomain-like_sf"/>
</dbReference>
<accession>A0A0S6W0W4</accession>
<gene>
    <name evidence="1" type="ORF">U14_04593</name>
</gene>
<dbReference type="InterPro" id="IPR007367">
    <property type="entry name" value="DUF433"/>
</dbReference>
<dbReference type="STRING" id="1499966.U14_04593"/>
<evidence type="ECO:0008006" key="3">
    <source>
        <dbReference type="Google" id="ProtNLM"/>
    </source>
</evidence>
<dbReference type="Gene3D" id="1.10.10.10">
    <property type="entry name" value="Winged helix-like DNA-binding domain superfamily/Winged helix DNA-binding domain"/>
    <property type="match status" value="1"/>
</dbReference>
<dbReference type="PANTHER" id="PTHR34849:SF3">
    <property type="entry name" value="SSR2962 PROTEIN"/>
    <property type="match status" value="1"/>
</dbReference>
<dbReference type="AlphaFoldDB" id="A0A0S6W0W4"/>
<name>A0A0S6W0W4_9BACT</name>
<proteinExistence type="predicted"/>
<dbReference type="EMBL" id="DF820459">
    <property type="protein sequence ID" value="GAK53328.1"/>
    <property type="molecule type" value="Genomic_DNA"/>
</dbReference>
<dbReference type="InterPro" id="IPR036388">
    <property type="entry name" value="WH-like_DNA-bd_sf"/>
</dbReference>
<dbReference type="Proteomes" id="UP000030700">
    <property type="component" value="Unassembled WGS sequence"/>
</dbReference>
<protein>
    <recommendedName>
        <fullName evidence="3">DUF433 domain-containing protein</fullName>
    </recommendedName>
</protein>
<dbReference type="HOGENOM" id="CLU_126005_1_2_0"/>
<evidence type="ECO:0000313" key="2">
    <source>
        <dbReference type="Proteomes" id="UP000030700"/>
    </source>
</evidence>
<keyword evidence="2" id="KW-1185">Reference proteome</keyword>
<evidence type="ECO:0000313" key="1">
    <source>
        <dbReference type="EMBL" id="GAK53328.1"/>
    </source>
</evidence>
<reference evidence="1" key="1">
    <citation type="journal article" date="2015" name="PeerJ">
        <title>First genomic representation of candidate bacterial phylum KSB3 points to enhanced environmental sensing as a trigger of wastewater bulking.</title>
        <authorList>
            <person name="Sekiguchi Y."/>
            <person name="Ohashi A."/>
            <person name="Parks D.H."/>
            <person name="Yamauchi T."/>
            <person name="Tyson G.W."/>
            <person name="Hugenholtz P."/>
        </authorList>
    </citation>
    <scope>NUCLEOTIDE SEQUENCE [LARGE SCALE GENOMIC DNA]</scope>
</reference>
<sequence>MDDSRLLERIVANPHVMAGKPVIQGTRLTVEYILGLFAHGATVNDVLAEYDGMNEDDIRACFLFAARSLESTFFMPLTMETA</sequence>
<dbReference type="PANTHER" id="PTHR34849">
    <property type="entry name" value="SSL5025 PROTEIN"/>
    <property type="match status" value="1"/>
</dbReference>
<organism evidence="1">
    <name type="scientific">Candidatus Moduliflexus flocculans</name>
    <dbReference type="NCBI Taxonomy" id="1499966"/>
    <lineage>
        <taxon>Bacteria</taxon>
        <taxon>Candidatus Moduliflexota</taxon>
        <taxon>Candidatus Moduliflexia</taxon>
        <taxon>Candidatus Moduliflexales</taxon>
        <taxon>Candidatus Moduliflexaceae</taxon>
    </lineage>
</organism>
<dbReference type="SUPFAM" id="SSF46689">
    <property type="entry name" value="Homeodomain-like"/>
    <property type="match status" value="1"/>
</dbReference>